<evidence type="ECO:0000256" key="3">
    <source>
        <dbReference type="ARBA" id="ARBA00022737"/>
    </source>
</evidence>
<accession>A0A1I0TMT7</accession>
<protein>
    <submittedName>
        <fullName evidence="5">Maltose O-acetyltransferase</fullName>
    </submittedName>
</protein>
<reference evidence="5 6" key="1">
    <citation type="submission" date="2016-10" db="EMBL/GenBank/DDBJ databases">
        <authorList>
            <person name="de Groot N.N."/>
        </authorList>
    </citation>
    <scope>NUCLEOTIDE SEQUENCE [LARGE SCALE GENOMIC DNA]</scope>
    <source>
        <strain evidence="5 6">DSM 44908</strain>
    </source>
</reference>
<comment type="similarity">
    <text evidence="1">Belongs to the transferase hexapeptide repeat family.</text>
</comment>
<sequence length="206" mass="22291">MTVPDSGPIDTADRSPSPVTKPPKKFGTEVPTNAREQIGERLFNFAVTHIPSHTIRQAWLRAFGARIGKGTSIMMGTRVHGLQQIVIGNNCSIGSRCLLDARGDLVIEDDVVIASDVHLISGQHVVDSDDFGRYHSPITIGHHAWIASRAMVVVGVDIGYGAVVGAASLVRDDVEPMEIVAGVPAKHRGVRKSTLDYHPTFRPLLY</sequence>
<dbReference type="GO" id="GO:0005829">
    <property type="term" value="C:cytosol"/>
    <property type="evidence" value="ECO:0007669"/>
    <property type="project" value="TreeGrafter"/>
</dbReference>
<dbReference type="AlphaFoldDB" id="A0A1I0TMT7"/>
<evidence type="ECO:0000256" key="1">
    <source>
        <dbReference type="ARBA" id="ARBA00007274"/>
    </source>
</evidence>
<dbReference type="InterPro" id="IPR018357">
    <property type="entry name" value="Hexapep_transf_CS"/>
</dbReference>
<keyword evidence="2 5" id="KW-0808">Transferase</keyword>
<gene>
    <name evidence="5" type="ORF">SAMN05444374_1088</name>
</gene>
<keyword evidence="3" id="KW-0677">Repeat</keyword>
<dbReference type="PROSITE" id="PS00101">
    <property type="entry name" value="HEXAPEP_TRANSFERASES"/>
    <property type="match status" value="1"/>
</dbReference>
<proteinExistence type="inferred from homology"/>
<dbReference type="EMBL" id="FOJN01000008">
    <property type="protein sequence ID" value="SFA53054.1"/>
    <property type="molecule type" value="Genomic_DNA"/>
</dbReference>
<dbReference type="GO" id="GO:0008374">
    <property type="term" value="F:O-acyltransferase activity"/>
    <property type="evidence" value="ECO:0007669"/>
    <property type="project" value="TreeGrafter"/>
</dbReference>
<dbReference type="CDD" id="cd04647">
    <property type="entry name" value="LbH_MAT_like"/>
    <property type="match status" value="1"/>
</dbReference>
<dbReference type="GeneID" id="85486109"/>
<dbReference type="Proteomes" id="UP000182054">
    <property type="component" value="Unassembled WGS sequence"/>
</dbReference>
<evidence type="ECO:0000256" key="4">
    <source>
        <dbReference type="SAM" id="MobiDB-lite"/>
    </source>
</evidence>
<dbReference type="PANTHER" id="PTHR23416">
    <property type="entry name" value="SIALIC ACID SYNTHASE-RELATED"/>
    <property type="match status" value="1"/>
</dbReference>
<name>A0A1I0TMT7_9NOCA</name>
<dbReference type="InterPro" id="IPR011004">
    <property type="entry name" value="Trimer_LpxA-like_sf"/>
</dbReference>
<dbReference type="Gene3D" id="2.160.10.10">
    <property type="entry name" value="Hexapeptide repeat proteins"/>
    <property type="match status" value="1"/>
</dbReference>
<dbReference type="PANTHER" id="PTHR23416:SF23">
    <property type="entry name" value="ACETYLTRANSFERASE C18B11.09C-RELATED"/>
    <property type="match status" value="1"/>
</dbReference>
<organism evidence="5 6">
    <name type="scientific">Rhodococcoides kroppenstedtii</name>
    <dbReference type="NCBI Taxonomy" id="293050"/>
    <lineage>
        <taxon>Bacteria</taxon>
        <taxon>Bacillati</taxon>
        <taxon>Actinomycetota</taxon>
        <taxon>Actinomycetes</taxon>
        <taxon>Mycobacteriales</taxon>
        <taxon>Nocardiaceae</taxon>
        <taxon>Rhodococcoides</taxon>
    </lineage>
</organism>
<feature type="region of interest" description="Disordered" evidence="4">
    <location>
        <begin position="1"/>
        <end position="31"/>
    </location>
</feature>
<evidence type="ECO:0000256" key="2">
    <source>
        <dbReference type="ARBA" id="ARBA00022679"/>
    </source>
</evidence>
<dbReference type="OrthoDB" id="2643438at2"/>
<dbReference type="SUPFAM" id="SSF51161">
    <property type="entry name" value="Trimeric LpxA-like enzymes"/>
    <property type="match status" value="1"/>
</dbReference>
<dbReference type="RefSeq" id="WP_068364221.1">
    <property type="nucleotide sequence ID" value="NZ_FOJN01000008.1"/>
</dbReference>
<evidence type="ECO:0000313" key="5">
    <source>
        <dbReference type="EMBL" id="SFA53054.1"/>
    </source>
</evidence>
<dbReference type="InterPro" id="IPR051159">
    <property type="entry name" value="Hexapeptide_acetyltransf"/>
</dbReference>
<evidence type="ECO:0000313" key="6">
    <source>
        <dbReference type="Proteomes" id="UP000182054"/>
    </source>
</evidence>